<evidence type="ECO:0000256" key="9">
    <source>
        <dbReference type="SAM" id="MobiDB-lite"/>
    </source>
</evidence>
<keyword evidence="10" id="KW-1133">Transmembrane helix</keyword>
<dbReference type="InParanoid" id="A0A1S3JRK3"/>
<dbReference type="Proteomes" id="UP000085678">
    <property type="component" value="Unplaced"/>
</dbReference>
<keyword evidence="3 12" id="KW-0378">Hydrolase</keyword>
<keyword evidence="6" id="KW-1199">Hemostasis impairing toxin</keyword>
<dbReference type="AlphaFoldDB" id="A0A1S3JRK3"/>
<evidence type="ECO:0000256" key="5">
    <source>
        <dbReference type="ARBA" id="ARBA00023315"/>
    </source>
</evidence>
<feature type="binding site" evidence="8">
    <location>
        <begin position="539"/>
        <end position="540"/>
    </location>
    <ligand>
        <name>L-glutamate</name>
        <dbReference type="ChEBI" id="CHEBI:29985"/>
    </ligand>
</feature>
<dbReference type="PANTHER" id="PTHR11686">
    <property type="entry name" value="GAMMA GLUTAMYL TRANSPEPTIDASE"/>
    <property type="match status" value="1"/>
</dbReference>
<evidence type="ECO:0000313" key="11">
    <source>
        <dbReference type="Proteomes" id="UP000085678"/>
    </source>
</evidence>
<dbReference type="KEGG" id="lak:106175516"/>
<dbReference type="PANTHER" id="PTHR11686:SF9">
    <property type="entry name" value="RE13973P"/>
    <property type="match status" value="1"/>
</dbReference>
<dbReference type="InterPro" id="IPR029055">
    <property type="entry name" value="Ntn_hydrolases_N"/>
</dbReference>
<evidence type="ECO:0000256" key="8">
    <source>
        <dbReference type="PIRSR" id="PIRSR600101-2"/>
    </source>
</evidence>
<keyword evidence="10" id="KW-0472">Membrane</keyword>
<feature type="region of interest" description="Disordered" evidence="9">
    <location>
        <begin position="92"/>
        <end position="113"/>
    </location>
</feature>
<dbReference type="OrthoDB" id="1081007at2759"/>
<evidence type="ECO:0000313" key="12">
    <source>
        <dbReference type="RefSeq" id="XP_013413015.1"/>
    </source>
</evidence>
<keyword evidence="5" id="KW-0012">Acyltransferase</keyword>
<accession>A0A1S3JRK3</accession>
<keyword evidence="11" id="KW-1185">Reference proteome</keyword>
<dbReference type="GO" id="GO:0016746">
    <property type="term" value="F:acyltransferase activity"/>
    <property type="evidence" value="ECO:0007669"/>
    <property type="project" value="UniProtKB-KW"/>
</dbReference>
<feature type="binding site" evidence="8">
    <location>
        <position position="188"/>
    </location>
    <ligand>
        <name>L-glutamate</name>
        <dbReference type="ChEBI" id="CHEBI:29985"/>
    </ligand>
</feature>
<sequence length="657" mass="71679">MSLRIHRYSPLTQGVDDDDEQYVLQLGQSDDESPLRPTPPFFPSSVGCLNNFRKRWAILLVFVLVVAVVVLLAVLFATGTIPVGGTSIGSVSASKGGSTTPKSTDDPEAPPSASRLGEYRFAAVAADAGECSKVGTEFLARCGSAVDAAIASLLCVGVHNAHSMGVGGGFFMTVYNRANKTAYTIDAREQAPAAANETMFTNNPSKTASTIGGLAIGVPGEIRGYWLAHQRFGKLPWKELFVPTIKMCRSGIKVGKPLEIALIAREKEILNDTSLSEVFAPRGKILKAGDMMYRYKLAHTLEKIANATDGGSEFYDSELTQDIVDEIQEKGGIITRQDMREYTAKEKKPLVLKMNDGMEAISPPPPSSGAVYQFILNILQGYNFTAQELHRSHAVRTYHRMVEAMKFAYAKRTEFGDEDYLRNTTLDQLVKNMTSLEFGDHIRSLITDNTTHGTAYYGPTFYDRMTEGTSHLSVLAGNGDAVSVTSTINLYLGSRVRGKKTGIIYNDEMDDFSSPNITNAFGIPPSPNNFIRPGKRPLSSMCPTIVVNKDGDVILVVGASGGSRITTATAYVTARTLWFGENIKQAIDARRIHHQLLPPEISYEEGFRKMYISGLRALNHNLTERAVGGSVVQGIHRSESAIYANSDFRKGGYPDGY</sequence>
<keyword evidence="6" id="KW-1202">Platelet aggregation activating toxin</keyword>
<dbReference type="Pfam" id="PF01019">
    <property type="entry name" value="G_glu_transpept"/>
    <property type="match status" value="1"/>
</dbReference>
<evidence type="ECO:0000256" key="3">
    <source>
        <dbReference type="ARBA" id="ARBA00022801"/>
    </source>
</evidence>
<dbReference type="InterPro" id="IPR000101">
    <property type="entry name" value="GGT_peptidase"/>
</dbReference>
<evidence type="ECO:0000256" key="6">
    <source>
        <dbReference type="ARBA" id="ARBA00084097"/>
    </source>
</evidence>
<proteinExistence type="predicted"/>
<dbReference type="Gene3D" id="3.60.20.40">
    <property type="match status" value="1"/>
</dbReference>
<evidence type="ECO:0000256" key="10">
    <source>
        <dbReference type="SAM" id="Phobius"/>
    </source>
</evidence>
<feature type="transmembrane region" description="Helical" evidence="10">
    <location>
        <begin position="56"/>
        <end position="77"/>
    </location>
</feature>
<keyword evidence="1" id="KW-0645">Protease</keyword>
<keyword evidence="6" id="KW-0800">Toxin</keyword>
<dbReference type="GeneID" id="106175516"/>
<feature type="binding site" evidence="8">
    <location>
        <begin position="487"/>
        <end position="489"/>
    </location>
    <ligand>
        <name>L-glutamate</name>
        <dbReference type="ChEBI" id="CHEBI:29985"/>
    </ligand>
</feature>
<evidence type="ECO:0000256" key="2">
    <source>
        <dbReference type="ARBA" id="ARBA00022679"/>
    </source>
</evidence>
<protein>
    <submittedName>
        <fullName evidence="12">Glutathione hydrolase 1 proenzyme isoform X1</fullName>
    </submittedName>
</protein>
<name>A0A1S3JRK3_LINAN</name>
<dbReference type="GO" id="GO:0005886">
    <property type="term" value="C:plasma membrane"/>
    <property type="evidence" value="ECO:0007669"/>
    <property type="project" value="TreeGrafter"/>
</dbReference>
<dbReference type="Gene3D" id="1.10.246.130">
    <property type="match status" value="1"/>
</dbReference>
<feature type="binding site" evidence="8">
    <location>
        <position position="562"/>
    </location>
    <ligand>
        <name>L-glutamate</name>
        <dbReference type="ChEBI" id="CHEBI:29985"/>
    </ligand>
</feature>
<dbReference type="STRING" id="7574.A0A1S3JRK3"/>
<dbReference type="FunCoup" id="A0A1S3JRK3">
    <property type="interactions" value="126"/>
</dbReference>
<gene>
    <name evidence="12" type="primary">LOC106175516</name>
</gene>
<feature type="compositionally biased region" description="Polar residues" evidence="9">
    <location>
        <begin position="92"/>
        <end position="102"/>
    </location>
</feature>
<dbReference type="RefSeq" id="XP_013413015.1">
    <property type="nucleotide sequence ID" value="XM_013557561.2"/>
</dbReference>
<keyword evidence="10" id="KW-0812">Transmembrane</keyword>
<dbReference type="SUPFAM" id="SSF56235">
    <property type="entry name" value="N-terminal nucleophile aminohydrolases (Ntn hydrolases)"/>
    <property type="match status" value="1"/>
</dbReference>
<dbReference type="PRINTS" id="PR01210">
    <property type="entry name" value="GGTRANSPTASE"/>
</dbReference>
<feature type="binding site" evidence="8">
    <location>
        <position position="511"/>
    </location>
    <ligand>
        <name>L-glutamate</name>
        <dbReference type="ChEBI" id="CHEBI:29985"/>
    </ligand>
</feature>
<keyword evidence="2" id="KW-0808">Transferase</keyword>
<evidence type="ECO:0000256" key="7">
    <source>
        <dbReference type="PIRSR" id="PIRSR600101-1"/>
    </source>
</evidence>
<dbReference type="NCBIfam" id="TIGR00066">
    <property type="entry name" value="g_glut_trans"/>
    <property type="match status" value="1"/>
</dbReference>
<dbReference type="InterPro" id="IPR043137">
    <property type="entry name" value="GGT_ssub_C"/>
</dbReference>
<evidence type="ECO:0000256" key="4">
    <source>
        <dbReference type="ARBA" id="ARBA00023180"/>
    </source>
</evidence>
<dbReference type="FunFam" id="1.10.246.130:FF:000005">
    <property type="entry name" value="Gamma-glutamyltranspeptidase 1, putative"/>
    <property type="match status" value="1"/>
</dbReference>
<dbReference type="GO" id="GO:0006751">
    <property type="term" value="P:glutathione catabolic process"/>
    <property type="evidence" value="ECO:0007669"/>
    <property type="project" value="InterPro"/>
</dbReference>
<keyword evidence="4" id="KW-0325">Glycoprotein</keyword>
<dbReference type="GO" id="GO:0006508">
    <property type="term" value="P:proteolysis"/>
    <property type="evidence" value="ECO:0007669"/>
    <property type="project" value="UniProtKB-KW"/>
</dbReference>
<reference evidence="12" key="1">
    <citation type="submission" date="2025-08" db="UniProtKB">
        <authorList>
            <consortium name="RefSeq"/>
        </authorList>
    </citation>
    <scope>IDENTIFICATION</scope>
    <source>
        <tissue evidence="12">Gonads</tissue>
    </source>
</reference>
<dbReference type="FunFam" id="3.60.20.40:FF:000001">
    <property type="entry name" value="Gamma-glutamyltranspeptidase 1"/>
    <property type="match status" value="1"/>
</dbReference>
<dbReference type="InterPro" id="IPR043138">
    <property type="entry name" value="GGT_lsub"/>
</dbReference>
<organism evidence="11 12">
    <name type="scientific">Lingula anatina</name>
    <name type="common">Brachiopod</name>
    <name type="synonym">Lingula unguis</name>
    <dbReference type="NCBI Taxonomy" id="7574"/>
    <lineage>
        <taxon>Eukaryota</taxon>
        <taxon>Metazoa</taxon>
        <taxon>Spiralia</taxon>
        <taxon>Lophotrochozoa</taxon>
        <taxon>Brachiopoda</taxon>
        <taxon>Linguliformea</taxon>
        <taxon>Lingulata</taxon>
        <taxon>Lingulida</taxon>
        <taxon>Linguloidea</taxon>
        <taxon>Lingulidae</taxon>
        <taxon>Lingula</taxon>
    </lineage>
</organism>
<feature type="active site" description="Nucleophile" evidence="7">
    <location>
        <position position="469"/>
    </location>
</feature>
<evidence type="ECO:0000256" key="1">
    <source>
        <dbReference type="ARBA" id="ARBA00022670"/>
    </source>
</evidence>
<dbReference type="GO" id="GO:0036374">
    <property type="term" value="F:glutathione hydrolase activity"/>
    <property type="evidence" value="ECO:0007669"/>
    <property type="project" value="InterPro"/>
</dbReference>